<dbReference type="Gene3D" id="1.10.510.10">
    <property type="entry name" value="Transferase(Phosphotransferase) domain 1"/>
    <property type="match status" value="1"/>
</dbReference>
<dbReference type="InterPro" id="IPR011009">
    <property type="entry name" value="Kinase-like_dom_sf"/>
</dbReference>
<comment type="similarity">
    <text evidence="2">Belongs to the protein kinase superfamily. Ser/Thr protein kinase family.</text>
</comment>
<keyword evidence="6" id="KW-0723">Serine/threonine-protein kinase</keyword>
<proteinExistence type="inferred from homology"/>
<evidence type="ECO:0000256" key="5">
    <source>
        <dbReference type="ARBA" id="ARBA00022475"/>
    </source>
</evidence>
<dbReference type="InterPro" id="IPR032675">
    <property type="entry name" value="LRR_dom_sf"/>
</dbReference>
<dbReference type="EMBL" id="JABFUD020000014">
    <property type="protein sequence ID" value="KAI5070773.1"/>
    <property type="molecule type" value="Genomic_DNA"/>
</dbReference>
<evidence type="ECO:0000259" key="23">
    <source>
        <dbReference type="PROSITE" id="PS50011"/>
    </source>
</evidence>
<keyword evidence="18" id="KW-0325">Glycoprotein</keyword>
<evidence type="ECO:0000256" key="8">
    <source>
        <dbReference type="ARBA" id="ARBA00022679"/>
    </source>
</evidence>
<dbReference type="PROSITE" id="PS00108">
    <property type="entry name" value="PROTEIN_KINASE_ST"/>
    <property type="match status" value="1"/>
</dbReference>
<dbReference type="SMART" id="SM00220">
    <property type="entry name" value="S_TKc"/>
    <property type="match status" value="1"/>
</dbReference>
<dbReference type="AlphaFoldDB" id="A0A9D4UP03"/>
<evidence type="ECO:0000256" key="20">
    <source>
        <dbReference type="ARBA" id="ARBA00048679"/>
    </source>
</evidence>
<dbReference type="FunFam" id="3.80.10.10:FF:000213">
    <property type="entry name" value="Tyrosine-sulfated glycopeptide receptor 1"/>
    <property type="match status" value="1"/>
</dbReference>
<keyword evidence="25" id="KW-1185">Reference proteome</keyword>
<dbReference type="FunFam" id="1.10.510.10:FF:000309">
    <property type="entry name" value="Leucine-rich repeat receptor-like protein kinase"/>
    <property type="match status" value="1"/>
</dbReference>
<reference evidence="24" key="1">
    <citation type="submission" date="2021-01" db="EMBL/GenBank/DDBJ databases">
        <title>Adiantum capillus-veneris genome.</title>
        <authorList>
            <person name="Fang Y."/>
            <person name="Liao Q."/>
        </authorList>
    </citation>
    <scope>NUCLEOTIDE SEQUENCE</scope>
    <source>
        <strain evidence="24">H3</strain>
        <tissue evidence="24">Leaf</tissue>
    </source>
</reference>
<dbReference type="SMART" id="SM00369">
    <property type="entry name" value="LRR_TYP"/>
    <property type="match status" value="5"/>
</dbReference>
<comment type="similarity">
    <text evidence="3">Belongs to the RLP family.</text>
</comment>
<dbReference type="Pfam" id="PF12799">
    <property type="entry name" value="LRR_4"/>
    <property type="match status" value="1"/>
</dbReference>
<evidence type="ECO:0000256" key="4">
    <source>
        <dbReference type="ARBA" id="ARBA00012513"/>
    </source>
</evidence>
<keyword evidence="13" id="KW-0418">Kinase</keyword>
<dbReference type="GO" id="GO:0004674">
    <property type="term" value="F:protein serine/threonine kinase activity"/>
    <property type="evidence" value="ECO:0007669"/>
    <property type="project" value="UniProtKB-KW"/>
</dbReference>
<feature type="domain" description="Protein kinase" evidence="23">
    <location>
        <begin position="772"/>
        <end position="1046"/>
    </location>
</feature>
<dbReference type="Gene3D" id="3.80.10.10">
    <property type="entry name" value="Ribonuclease Inhibitor"/>
    <property type="match status" value="3"/>
</dbReference>
<keyword evidence="14 21" id="KW-0067">ATP-binding</keyword>
<dbReference type="InterPro" id="IPR000719">
    <property type="entry name" value="Prot_kinase_dom"/>
</dbReference>
<dbReference type="SUPFAM" id="SSF56112">
    <property type="entry name" value="Protein kinase-like (PK-like)"/>
    <property type="match status" value="1"/>
</dbReference>
<dbReference type="SUPFAM" id="SSF52058">
    <property type="entry name" value="L domain-like"/>
    <property type="match status" value="2"/>
</dbReference>
<comment type="catalytic activity">
    <reaction evidence="19">
        <text>L-threonyl-[protein] + ATP = O-phospho-L-threonyl-[protein] + ADP + H(+)</text>
        <dbReference type="Rhea" id="RHEA:46608"/>
        <dbReference type="Rhea" id="RHEA-COMP:11060"/>
        <dbReference type="Rhea" id="RHEA-COMP:11605"/>
        <dbReference type="ChEBI" id="CHEBI:15378"/>
        <dbReference type="ChEBI" id="CHEBI:30013"/>
        <dbReference type="ChEBI" id="CHEBI:30616"/>
        <dbReference type="ChEBI" id="CHEBI:61977"/>
        <dbReference type="ChEBI" id="CHEBI:456216"/>
        <dbReference type="EC" id="2.7.11.1"/>
    </reaction>
</comment>
<evidence type="ECO:0000256" key="1">
    <source>
        <dbReference type="ARBA" id="ARBA00004236"/>
    </source>
</evidence>
<dbReference type="Pfam" id="PF07714">
    <property type="entry name" value="PK_Tyr_Ser-Thr"/>
    <property type="match status" value="1"/>
</dbReference>
<dbReference type="Pfam" id="PF08263">
    <property type="entry name" value="LRRNT_2"/>
    <property type="match status" value="1"/>
</dbReference>
<keyword evidence="5" id="KW-1003">Cell membrane</keyword>
<dbReference type="PROSITE" id="PS50011">
    <property type="entry name" value="PROTEIN_KINASE_DOM"/>
    <property type="match status" value="1"/>
</dbReference>
<keyword evidence="8" id="KW-0808">Transferase</keyword>
<dbReference type="InterPro" id="IPR013210">
    <property type="entry name" value="LRR_N_plant-typ"/>
</dbReference>
<evidence type="ECO:0000256" key="9">
    <source>
        <dbReference type="ARBA" id="ARBA00022692"/>
    </source>
</evidence>
<dbReference type="InterPro" id="IPR017441">
    <property type="entry name" value="Protein_kinase_ATP_BS"/>
</dbReference>
<dbReference type="GO" id="GO:0005886">
    <property type="term" value="C:plasma membrane"/>
    <property type="evidence" value="ECO:0007669"/>
    <property type="project" value="UniProtKB-SubCell"/>
</dbReference>
<evidence type="ECO:0000256" key="16">
    <source>
        <dbReference type="ARBA" id="ARBA00023136"/>
    </source>
</evidence>
<keyword evidence="9 22" id="KW-0812">Transmembrane</keyword>
<evidence type="ECO:0000256" key="21">
    <source>
        <dbReference type="PROSITE-ProRule" id="PRU10141"/>
    </source>
</evidence>
<keyword evidence="17" id="KW-0675">Receptor</keyword>
<comment type="subcellular location">
    <subcellularLocation>
        <location evidence="1">Cell membrane</location>
    </subcellularLocation>
</comment>
<feature type="binding site" evidence="21">
    <location>
        <position position="801"/>
    </location>
    <ligand>
        <name>ATP</name>
        <dbReference type="ChEBI" id="CHEBI:30616"/>
    </ligand>
</feature>
<comment type="catalytic activity">
    <reaction evidence="20">
        <text>L-seryl-[protein] + ATP = O-phospho-L-seryl-[protein] + ADP + H(+)</text>
        <dbReference type="Rhea" id="RHEA:17989"/>
        <dbReference type="Rhea" id="RHEA-COMP:9863"/>
        <dbReference type="Rhea" id="RHEA-COMP:11604"/>
        <dbReference type="ChEBI" id="CHEBI:15378"/>
        <dbReference type="ChEBI" id="CHEBI:29999"/>
        <dbReference type="ChEBI" id="CHEBI:30616"/>
        <dbReference type="ChEBI" id="CHEBI:83421"/>
        <dbReference type="ChEBI" id="CHEBI:456216"/>
        <dbReference type="EC" id="2.7.11.1"/>
    </reaction>
</comment>
<dbReference type="InterPro" id="IPR055414">
    <property type="entry name" value="LRR_R13L4/SHOC2-like"/>
</dbReference>
<comment type="caution">
    <text evidence="24">The sequence shown here is derived from an EMBL/GenBank/DDBJ whole genome shotgun (WGS) entry which is preliminary data.</text>
</comment>
<evidence type="ECO:0000256" key="14">
    <source>
        <dbReference type="ARBA" id="ARBA00022840"/>
    </source>
</evidence>
<dbReference type="Proteomes" id="UP000886520">
    <property type="component" value="Chromosome 14"/>
</dbReference>
<evidence type="ECO:0000313" key="24">
    <source>
        <dbReference type="EMBL" id="KAI5070773.1"/>
    </source>
</evidence>
<evidence type="ECO:0000256" key="17">
    <source>
        <dbReference type="ARBA" id="ARBA00023170"/>
    </source>
</evidence>
<evidence type="ECO:0000256" key="3">
    <source>
        <dbReference type="ARBA" id="ARBA00009592"/>
    </source>
</evidence>
<dbReference type="InterPro" id="IPR001245">
    <property type="entry name" value="Ser-Thr/Tyr_kinase_cat_dom"/>
</dbReference>
<keyword evidence="12 21" id="KW-0547">Nucleotide-binding</keyword>
<organism evidence="24 25">
    <name type="scientific">Adiantum capillus-veneris</name>
    <name type="common">Maidenhair fern</name>
    <dbReference type="NCBI Taxonomy" id="13818"/>
    <lineage>
        <taxon>Eukaryota</taxon>
        <taxon>Viridiplantae</taxon>
        <taxon>Streptophyta</taxon>
        <taxon>Embryophyta</taxon>
        <taxon>Tracheophyta</taxon>
        <taxon>Polypodiopsida</taxon>
        <taxon>Polypodiidae</taxon>
        <taxon>Polypodiales</taxon>
        <taxon>Pteridineae</taxon>
        <taxon>Pteridaceae</taxon>
        <taxon>Vittarioideae</taxon>
        <taxon>Adiantum</taxon>
    </lineage>
</organism>
<evidence type="ECO:0000256" key="2">
    <source>
        <dbReference type="ARBA" id="ARBA00008684"/>
    </source>
</evidence>
<evidence type="ECO:0000256" key="10">
    <source>
        <dbReference type="ARBA" id="ARBA00022729"/>
    </source>
</evidence>
<accession>A0A9D4UP03</accession>
<keyword evidence="15 22" id="KW-1133">Transmembrane helix</keyword>
<dbReference type="Gene3D" id="3.30.200.20">
    <property type="entry name" value="Phosphorylase Kinase, domain 1"/>
    <property type="match status" value="1"/>
</dbReference>
<dbReference type="OrthoDB" id="676979at2759"/>
<dbReference type="InterPro" id="IPR003591">
    <property type="entry name" value="Leu-rich_rpt_typical-subtyp"/>
</dbReference>
<dbReference type="InterPro" id="IPR008271">
    <property type="entry name" value="Ser/Thr_kinase_AS"/>
</dbReference>
<keyword evidence="7" id="KW-0433">Leucine-rich repeat</keyword>
<feature type="transmembrane region" description="Helical" evidence="22">
    <location>
        <begin position="698"/>
        <end position="721"/>
    </location>
</feature>
<sequence length="1054" mass="116518">MMHICLEIKASAVLMRNLTREMLWGHPMWFAPFWLSLIYFLGPVDGQPQLQCPARDRQTLLNFKGAIPNFNPTLNWTEDGNCCTWQGVLCRIYPFNSSEASFIRLAEQNESLALQSVQVFSLNLSNLDLRASLPPFLAQLVHLEYLNLSGNHFSGSIPPEYSSFTKLQVLDLSSNNLSSGFFAFENMLSLQIINASSNMFSEQLPSFKNLTNLQQFYASQNSLTGFFDTTICQHSPKLSVLDFASNLLRGPLREGLSQCTHLEKLCFGWNSLNGPLPNDIFNISSLSVLGLQSNAFNGQLDDAIGNLQNLTELFLFDNQLDGPLPKALSQNSKLTTLVLDNNSFSGSIDVDFANLTYLERLELSTNSFFGAIPATLANCSKLRVLSLSKNNFRGQIPSGFNLLKQLTTIALSTNKLTGDLRSLVSCENLVSIVLTKNLFQESLPATLDGFGNLQVLALGYLNLSGQVPNWLQNCTKLQVLDLSWNHFEGNIPGWLGSFPHLMYLELSNNSFTGSIPLQIASLPSMMRNDTNTTGLQVVENPLVVKRRSESLGLMYSRAEALPPSLYLASNNLTGPIPEEIGQLKALVHLDLSHNMINGEIPPSVADMQSLEVLDLSYNKLVGAIPTSFTRLTFLASFDVSFNNLSGPIPIGNQFSTFPNASYQGNPNLCGTPLVKSCPSKTALNFVKSPNLRRRGMTVVLVLTSVGVSVVFLLVGGLFWILCRRNAVHQFLESSRDMNVPESMSEACSTSVELFQSNQNLTVGDLLKATNNFDPANIVGCGGFGLVYKAELGDGSRLAIKKLTGDCGQMEREFKAEVDALSKAQHRNLVSLQGYLHVGNEKLLLYSYMENGSLDYWLHERSDGGARLDWPTRLKIAQGAAAGLAYLHQICNPHIVHRDIKSSNILLDEQFEAHLADFGLARLLMATDTHVTTELVGTLGYIPPEYGEALNATTRGDVYSFGVVLLELLTGKRPVDVCKPRGCGDLVAWVHEMKKDHKLDQIYDSCLRIKPFQEQMQQLLEIACSCINRNPLKRPVIRDVVNLLNEIGQIKQSID</sequence>
<dbReference type="InterPro" id="IPR025875">
    <property type="entry name" value="Leu-rich_rpt_4"/>
</dbReference>
<dbReference type="Pfam" id="PF23598">
    <property type="entry name" value="LRR_14"/>
    <property type="match status" value="1"/>
</dbReference>
<dbReference type="PROSITE" id="PS00107">
    <property type="entry name" value="PROTEIN_KINASE_ATP"/>
    <property type="match status" value="1"/>
</dbReference>
<keyword evidence="10" id="KW-0732">Signal</keyword>
<evidence type="ECO:0000256" key="13">
    <source>
        <dbReference type="ARBA" id="ARBA00022777"/>
    </source>
</evidence>
<dbReference type="PANTHER" id="PTHR45974">
    <property type="entry name" value="RECEPTOR-LIKE PROTEIN 55"/>
    <property type="match status" value="1"/>
</dbReference>
<keyword evidence="11" id="KW-0677">Repeat</keyword>
<evidence type="ECO:0000256" key="15">
    <source>
        <dbReference type="ARBA" id="ARBA00022989"/>
    </source>
</evidence>
<dbReference type="Pfam" id="PF00560">
    <property type="entry name" value="LRR_1"/>
    <property type="match status" value="3"/>
</dbReference>
<dbReference type="FunFam" id="3.80.10.10:FF:000041">
    <property type="entry name" value="LRR receptor-like serine/threonine-protein kinase ERECTA"/>
    <property type="match status" value="1"/>
</dbReference>
<evidence type="ECO:0000256" key="7">
    <source>
        <dbReference type="ARBA" id="ARBA00022614"/>
    </source>
</evidence>
<name>A0A9D4UP03_ADICA</name>
<evidence type="ECO:0000256" key="18">
    <source>
        <dbReference type="ARBA" id="ARBA00023180"/>
    </source>
</evidence>
<dbReference type="PRINTS" id="PR00019">
    <property type="entry name" value="LEURICHRPT"/>
</dbReference>
<dbReference type="InterPro" id="IPR001611">
    <property type="entry name" value="Leu-rich_rpt"/>
</dbReference>
<protein>
    <recommendedName>
        <fullName evidence="4">non-specific serine/threonine protein kinase</fullName>
        <ecNumber evidence="4">2.7.11.1</ecNumber>
    </recommendedName>
</protein>
<evidence type="ECO:0000313" key="25">
    <source>
        <dbReference type="Proteomes" id="UP000886520"/>
    </source>
</evidence>
<evidence type="ECO:0000256" key="6">
    <source>
        <dbReference type="ARBA" id="ARBA00022527"/>
    </source>
</evidence>
<evidence type="ECO:0000256" key="11">
    <source>
        <dbReference type="ARBA" id="ARBA00022737"/>
    </source>
</evidence>
<evidence type="ECO:0000256" key="22">
    <source>
        <dbReference type="SAM" id="Phobius"/>
    </source>
</evidence>
<evidence type="ECO:0000256" key="12">
    <source>
        <dbReference type="ARBA" id="ARBA00022741"/>
    </source>
</evidence>
<dbReference type="GO" id="GO:0005524">
    <property type="term" value="F:ATP binding"/>
    <property type="evidence" value="ECO:0007669"/>
    <property type="project" value="UniProtKB-UniRule"/>
</dbReference>
<dbReference type="PANTHER" id="PTHR45974:SF183">
    <property type="entry name" value="PHYTOSULFOKINE RECEPTOR 1"/>
    <property type="match status" value="1"/>
</dbReference>
<keyword evidence="16 22" id="KW-0472">Membrane</keyword>
<dbReference type="EC" id="2.7.11.1" evidence="4"/>
<evidence type="ECO:0000256" key="19">
    <source>
        <dbReference type="ARBA" id="ARBA00047899"/>
    </source>
</evidence>
<gene>
    <name evidence="24" type="ORF">GOP47_0015116</name>
</gene>